<evidence type="ECO:0000256" key="5">
    <source>
        <dbReference type="ARBA" id="ARBA00022617"/>
    </source>
</evidence>
<evidence type="ECO:0000256" key="16">
    <source>
        <dbReference type="ARBA" id="ARBA00047816"/>
    </source>
</evidence>
<keyword evidence="14 18" id="KW-0472">Membrane</keyword>
<dbReference type="NCBIfam" id="TIGR02891">
    <property type="entry name" value="CtaD_CoxA"/>
    <property type="match status" value="1"/>
</dbReference>
<evidence type="ECO:0000256" key="6">
    <source>
        <dbReference type="ARBA" id="ARBA00022660"/>
    </source>
</evidence>
<feature type="transmembrane region" description="Helical" evidence="18">
    <location>
        <begin position="51"/>
        <end position="73"/>
    </location>
</feature>
<dbReference type="PROSITE" id="PS00077">
    <property type="entry name" value="COX1_CUB"/>
    <property type="match status" value="1"/>
</dbReference>
<sequence>MTTSTTTGPGRDRGPAILAPARFGGYPGPVRPALPGGKLVRFLATTDHKQIGLLYLLTSFGFFLVAGVQAMLMRGELARPGLQYLSPEQYNQLFTSHGTIMLLLFATPAAFGFGNYLVPIQIGAPDVSFPRLNALAYWLYLFGGLLVLGGFFTPGGSADFGWTAYTPLSRIENSPGIGANMWVIGLVLSGLGTILGAVNLIATTLTLRSPGMTMFRMPIFTWNMLLTSLLVVLVFPLLAAALLALAADRLLGSHVYDPDTGGPLLWQHLFWFFGHPEVYIIALPFFGIITEIIPVFARKPIFGYKGLVGATIAITILSMTVWAHHMFGTGQVLLAFFSILSYLIAVPTGVKFFNWIGTLWKGQITFETPMLFAVGFLVTFLLGGLTGVLLASPPADFHLTDTYFAVAHFHYVLFGTVVFALFGGFYFWWPKMTGRLLDERLGKAHFWTMFIGFHGTFLVQHWLGAEGFPRRYVDYLPTDGFTTLNTVSTISSFVLGISTLFFMWNAWKSWRYGAMVTVDDPWGFGNSLEWATTCPPPLRNFDRMPRIRSERPAFDAKYGPLVADLGRDLPQRSTRPPQRFSEELHHERHIPESPSAAGAQGAREAAAYQPAPQSGARPVDVPAPEEVLRPSFEETEEPENPFGSQSEPHVGDERWRHPHGPDDDQPPQR</sequence>
<evidence type="ECO:0000256" key="9">
    <source>
        <dbReference type="ARBA" id="ARBA00022967"/>
    </source>
</evidence>
<keyword evidence="6 17" id="KW-0679">Respiratory chain</keyword>
<dbReference type="GO" id="GO:0022904">
    <property type="term" value="P:respiratory electron transport chain"/>
    <property type="evidence" value="ECO:0007669"/>
    <property type="project" value="TreeGrafter"/>
</dbReference>
<feature type="transmembrane region" description="Helical" evidence="18">
    <location>
        <begin position="278"/>
        <end position="297"/>
    </location>
</feature>
<dbReference type="InterPro" id="IPR000883">
    <property type="entry name" value="Cyt_C_Oxase_1"/>
</dbReference>
<feature type="transmembrane region" description="Helical" evidence="18">
    <location>
        <begin position="483"/>
        <end position="504"/>
    </location>
</feature>
<dbReference type="GO" id="GO:0046872">
    <property type="term" value="F:metal ion binding"/>
    <property type="evidence" value="ECO:0007669"/>
    <property type="project" value="UniProtKB-KW"/>
</dbReference>
<keyword evidence="10 17" id="KW-0249">Electron transport</keyword>
<dbReference type="GO" id="GO:0005886">
    <property type="term" value="C:plasma membrane"/>
    <property type="evidence" value="ECO:0007669"/>
    <property type="project" value="UniProtKB-SubCell"/>
</dbReference>
<feature type="transmembrane region" description="Helical" evidence="18">
    <location>
        <begin position="411"/>
        <end position="429"/>
    </location>
</feature>
<keyword evidence="22" id="KW-1185">Reference proteome</keyword>
<feature type="compositionally biased region" description="Basic and acidic residues" evidence="19">
    <location>
        <begin position="580"/>
        <end position="591"/>
    </location>
</feature>
<feature type="transmembrane region" description="Helical" evidence="18">
    <location>
        <begin position="441"/>
        <end position="463"/>
    </location>
</feature>
<evidence type="ECO:0000256" key="11">
    <source>
        <dbReference type="ARBA" id="ARBA00022989"/>
    </source>
</evidence>
<dbReference type="SUPFAM" id="SSF81442">
    <property type="entry name" value="Cytochrome c oxidase subunit I-like"/>
    <property type="match status" value="1"/>
</dbReference>
<comment type="catalytic activity">
    <reaction evidence="16 18">
        <text>4 Fe(II)-[cytochrome c] + O2 + 8 H(+)(in) = 4 Fe(III)-[cytochrome c] + 2 H2O + 4 H(+)(out)</text>
        <dbReference type="Rhea" id="RHEA:11436"/>
        <dbReference type="Rhea" id="RHEA-COMP:10350"/>
        <dbReference type="Rhea" id="RHEA-COMP:14399"/>
        <dbReference type="ChEBI" id="CHEBI:15377"/>
        <dbReference type="ChEBI" id="CHEBI:15378"/>
        <dbReference type="ChEBI" id="CHEBI:15379"/>
        <dbReference type="ChEBI" id="CHEBI:29033"/>
        <dbReference type="ChEBI" id="CHEBI:29034"/>
        <dbReference type="EC" id="7.1.1.9"/>
    </reaction>
</comment>
<dbReference type="GO" id="GO:0004129">
    <property type="term" value="F:cytochrome-c oxidase activity"/>
    <property type="evidence" value="ECO:0007669"/>
    <property type="project" value="UniProtKB-EC"/>
</dbReference>
<feature type="transmembrane region" description="Helical" evidence="18">
    <location>
        <begin position="93"/>
        <end position="113"/>
    </location>
</feature>
<comment type="pathway">
    <text evidence="2 18">Energy metabolism; oxidative phosphorylation.</text>
</comment>
<feature type="domain" description="Cytochrome oxidase subunit I profile" evidence="20">
    <location>
        <begin position="38"/>
        <end position="548"/>
    </location>
</feature>
<feature type="region of interest" description="Disordered" evidence="19">
    <location>
        <begin position="565"/>
        <end position="669"/>
    </location>
</feature>
<feature type="compositionally biased region" description="Low complexity" evidence="19">
    <location>
        <begin position="596"/>
        <end position="613"/>
    </location>
</feature>
<dbReference type="AlphaFoldDB" id="A0A1C6RYK4"/>
<keyword evidence="7 17" id="KW-0812">Transmembrane</keyword>
<dbReference type="Pfam" id="PF00115">
    <property type="entry name" value="COX1"/>
    <property type="match status" value="1"/>
</dbReference>
<keyword evidence="18" id="KW-1003">Cell membrane</keyword>
<proteinExistence type="inferred from homology"/>
<reference evidence="22" key="1">
    <citation type="submission" date="2016-06" db="EMBL/GenBank/DDBJ databases">
        <authorList>
            <person name="Varghese N."/>
            <person name="Submissions Spin"/>
        </authorList>
    </citation>
    <scope>NUCLEOTIDE SEQUENCE [LARGE SCALE GENOMIC DNA]</scope>
    <source>
        <strain evidence="22">DSM 43817</strain>
    </source>
</reference>
<dbReference type="Proteomes" id="UP000198959">
    <property type="component" value="Unassembled WGS sequence"/>
</dbReference>
<keyword evidence="4 17" id="KW-0813">Transport</keyword>
<feature type="transmembrane region" description="Helical" evidence="18">
    <location>
        <begin position="371"/>
        <end position="391"/>
    </location>
</feature>
<evidence type="ECO:0000256" key="12">
    <source>
        <dbReference type="ARBA" id="ARBA00023004"/>
    </source>
</evidence>
<evidence type="ECO:0000313" key="22">
    <source>
        <dbReference type="Proteomes" id="UP000198959"/>
    </source>
</evidence>
<evidence type="ECO:0000259" key="20">
    <source>
        <dbReference type="PROSITE" id="PS50855"/>
    </source>
</evidence>
<feature type="compositionally biased region" description="Basic and acidic residues" evidence="19">
    <location>
        <begin position="649"/>
        <end position="662"/>
    </location>
</feature>
<dbReference type="UniPathway" id="UPA00705"/>
<keyword evidence="12 18" id="KW-0408">Iron</keyword>
<keyword evidence="5 17" id="KW-0349">Heme</keyword>
<dbReference type="RefSeq" id="WP_091640413.1">
    <property type="nucleotide sequence ID" value="NZ_FMHW01000002.1"/>
</dbReference>
<feature type="transmembrane region" description="Helical" evidence="18">
    <location>
        <begin position="182"/>
        <end position="207"/>
    </location>
</feature>
<dbReference type="GO" id="GO:0006119">
    <property type="term" value="P:oxidative phosphorylation"/>
    <property type="evidence" value="ECO:0007669"/>
    <property type="project" value="UniProtKB-UniPathway"/>
</dbReference>
<gene>
    <name evidence="21" type="ORF">GA0074692_1330</name>
</gene>
<dbReference type="PANTHER" id="PTHR10422">
    <property type="entry name" value="CYTOCHROME C OXIDASE SUBUNIT 1"/>
    <property type="match status" value="1"/>
</dbReference>
<name>A0A1C6RYK4_9ACTN</name>
<dbReference type="GO" id="GO:0015990">
    <property type="term" value="P:electron transport coupled proton transport"/>
    <property type="evidence" value="ECO:0007669"/>
    <property type="project" value="InterPro"/>
</dbReference>
<evidence type="ECO:0000313" key="21">
    <source>
        <dbReference type="EMBL" id="SCL22112.1"/>
    </source>
</evidence>
<dbReference type="EMBL" id="FMHW01000002">
    <property type="protein sequence ID" value="SCL22112.1"/>
    <property type="molecule type" value="Genomic_DNA"/>
</dbReference>
<evidence type="ECO:0000256" key="13">
    <source>
        <dbReference type="ARBA" id="ARBA00023008"/>
    </source>
</evidence>
<comment type="subcellular location">
    <subcellularLocation>
        <location evidence="18">Cell membrane</location>
        <topology evidence="18">Multi-pass membrane protein</topology>
    </subcellularLocation>
    <subcellularLocation>
        <location evidence="1">Membrane</location>
        <topology evidence="1">Multi-pass membrane protein</topology>
    </subcellularLocation>
</comment>
<keyword evidence="8 18" id="KW-0479">Metal-binding</keyword>
<feature type="transmembrane region" description="Helical" evidence="18">
    <location>
        <begin position="134"/>
        <end position="152"/>
    </location>
</feature>
<dbReference type="PROSITE" id="PS50855">
    <property type="entry name" value="COX1"/>
    <property type="match status" value="1"/>
</dbReference>
<accession>A0A1C6RYK4</accession>
<protein>
    <recommendedName>
        <fullName evidence="18">Cytochrome c oxidase subunit 1</fullName>
        <ecNumber evidence="18">7.1.1.9</ecNumber>
    </recommendedName>
</protein>
<dbReference type="GO" id="GO:0020037">
    <property type="term" value="F:heme binding"/>
    <property type="evidence" value="ECO:0007669"/>
    <property type="project" value="InterPro"/>
</dbReference>
<comment type="function">
    <text evidence="15 18">Cytochrome c oxidase is the component of the respiratory chain that catalyzes the reduction of oxygen to water. Subunits 1-3 form the functional core of the enzyme complex. CO I is the catalytic subunit of the enzyme. Electrons originating in cytochrome c are transferred via the copper A center of subunit 2 and heme A of subunit 1 to the bimetallic center formed by heme A3 and copper B.</text>
</comment>
<dbReference type="Gene3D" id="1.20.210.10">
    <property type="entry name" value="Cytochrome c oxidase-like, subunit I domain"/>
    <property type="match status" value="1"/>
</dbReference>
<evidence type="ECO:0000256" key="19">
    <source>
        <dbReference type="SAM" id="MobiDB-lite"/>
    </source>
</evidence>
<evidence type="ECO:0000256" key="7">
    <source>
        <dbReference type="ARBA" id="ARBA00022692"/>
    </source>
</evidence>
<dbReference type="PRINTS" id="PR01165">
    <property type="entry name" value="CYCOXIDASEI"/>
</dbReference>
<dbReference type="STRING" id="145854.GA0074692_1330"/>
<keyword evidence="13 18" id="KW-0186">Copper</keyword>
<keyword evidence="9" id="KW-1278">Translocase</keyword>
<evidence type="ECO:0000256" key="1">
    <source>
        <dbReference type="ARBA" id="ARBA00004141"/>
    </source>
</evidence>
<evidence type="ECO:0000256" key="4">
    <source>
        <dbReference type="ARBA" id="ARBA00022448"/>
    </source>
</evidence>
<evidence type="ECO:0000256" key="14">
    <source>
        <dbReference type="ARBA" id="ARBA00023136"/>
    </source>
</evidence>
<feature type="transmembrane region" description="Helical" evidence="18">
    <location>
        <begin position="330"/>
        <end position="350"/>
    </location>
</feature>
<comment type="similarity">
    <text evidence="3 17">Belongs to the heme-copper respiratory oxidase family.</text>
</comment>
<evidence type="ECO:0000256" key="2">
    <source>
        <dbReference type="ARBA" id="ARBA00004673"/>
    </source>
</evidence>
<dbReference type="InterPro" id="IPR023616">
    <property type="entry name" value="Cyt_c_oxase-like_su1_dom"/>
</dbReference>
<feature type="transmembrane region" description="Helical" evidence="18">
    <location>
        <begin position="304"/>
        <end position="324"/>
    </location>
</feature>
<dbReference type="PANTHER" id="PTHR10422:SF18">
    <property type="entry name" value="CYTOCHROME C OXIDASE SUBUNIT 1"/>
    <property type="match status" value="1"/>
</dbReference>
<organism evidence="21 22">
    <name type="scientific">Micromonospora pallida</name>
    <dbReference type="NCBI Taxonomy" id="145854"/>
    <lineage>
        <taxon>Bacteria</taxon>
        <taxon>Bacillati</taxon>
        <taxon>Actinomycetota</taxon>
        <taxon>Actinomycetes</taxon>
        <taxon>Micromonosporales</taxon>
        <taxon>Micromonosporaceae</taxon>
        <taxon>Micromonospora</taxon>
    </lineage>
</organism>
<dbReference type="EC" id="7.1.1.9" evidence="18"/>
<dbReference type="InterPro" id="IPR023615">
    <property type="entry name" value="Cyt_c_Oxase_su1_BS"/>
</dbReference>
<evidence type="ECO:0000256" key="8">
    <source>
        <dbReference type="ARBA" id="ARBA00022723"/>
    </source>
</evidence>
<evidence type="ECO:0000256" key="3">
    <source>
        <dbReference type="ARBA" id="ARBA00009578"/>
    </source>
</evidence>
<dbReference type="InterPro" id="IPR014241">
    <property type="entry name" value="Cyt_c_oxidase_su1_bac"/>
</dbReference>
<keyword evidence="11 18" id="KW-1133">Transmembrane helix</keyword>
<dbReference type="InterPro" id="IPR036927">
    <property type="entry name" value="Cyt_c_oxase-like_su1_sf"/>
</dbReference>
<evidence type="ECO:0000256" key="10">
    <source>
        <dbReference type="ARBA" id="ARBA00022982"/>
    </source>
</evidence>
<evidence type="ECO:0000256" key="18">
    <source>
        <dbReference type="RuleBase" id="RU363061"/>
    </source>
</evidence>
<evidence type="ECO:0000256" key="17">
    <source>
        <dbReference type="RuleBase" id="RU000370"/>
    </source>
</evidence>
<evidence type="ECO:0000256" key="15">
    <source>
        <dbReference type="ARBA" id="ARBA00025218"/>
    </source>
</evidence>
<dbReference type="OrthoDB" id="9803294at2"/>
<feature type="transmembrane region" description="Helical" evidence="18">
    <location>
        <begin position="219"/>
        <end position="247"/>
    </location>
</feature>